<dbReference type="SUPFAM" id="SSF50998">
    <property type="entry name" value="Quinoprotein alcohol dehydrogenase-like"/>
    <property type="match status" value="1"/>
</dbReference>
<sequence>MPLGSLKCTLDGPGGGIEWVRWHPRLHEVLAGSEDGTVLLWNDGSNVYLSMFFGHASSVTCGYFTPDGKTICTGSDDTSLRVWNPKTIGNVHVINGDIIIFSSISSLKAINSLLSHPDSVECIGHSPSHHPFAATGGLDQKLIIWDLERSTARCSCDHEDGVASLAWLGSSRHVVTGVLDAHLNDLNSRGLGDTVGVKSWKYPGWIIIMLDPALKAPNKVLILDRHRCGCKIGER</sequence>
<dbReference type="InterPro" id="IPR001680">
    <property type="entry name" value="WD40_rpt"/>
</dbReference>
<keyword evidence="1 3" id="KW-0853">WD repeat</keyword>
<dbReference type="PANTHER" id="PTHR19857">
    <property type="entry name" value="MITOCHONDRIAL DIVISION PROTEIN 1-RELATED"/>
    <property type="match status" value="1"/>
</dbReference>
<dbReference type="InterPro" id="IPR011047">
    <property type="entry name" value="Quinoprotein_ADH-like_sf"/>
</dbReference>
<dbReference type="Proteomes" id="UP001202328">
    <property type="component" value="Unassembled WGS sequence"/>
</dbReference>
<keyword evidence="5" id="KW-1185">Reference proteome</keyword>
<name>A0AAD4RYY7_9MAGN</name>
<feature type="repeat" description="WD" evidence="3">
    <location>
        <begin position="10"/>
        <end position="42"/>
    </location>
</feature>
<dbReference type="PRINTS" id="PR00320">
    <property type="entry name" value="GPROTEINBRPT"/>
</dbReference>
<protein>
    <submittedName>
        <fullName evidence="4">Uncharacterized protein</fullName>
    </submittedName>
</protein>
<dbReference type="AlphaFoldDB" id="A0AAD4RYY7"/>
<dbReference type="PROSITE" id="PS00678">
    <property type="entry name" value="WD_REPEATS_1"/>
    <property type="match status" value="1"/>
</dbReference>
<feature type="repeat" description="WD" evidence="3">
    <location>
        <begin position="52"/>
        <end position="84"/>
    </location>
</feature>
<gene>
    <name evidence="4" type="ORF">MKW98_015470</name>
</gene>
<evidence type="ECO:0000313" key="5">
    <source>
        <dbReference type="Proteomes" id="UP001202328"/>
    </source>
</evidence>
<dbReference type="InterPro" id="IPR051179">
    <property type="entry name" value="WD_repeat_multifunction"/>
</dbReference>
<keyword evidence="2" id="KW-0677">Repeat</keyword>
<dbReference type="Pfam" id="PF00400">
    <property type="entry name" value="WD40"/>
    <property type="match status" value="3"/>
</dbReference>
<organism evidence="4 5">
    <name type="scientific">Papaver atlanticum</name>
    <dbReference type="NCBI Taxonomy" id="357466"/>
    <lineage>
        <taxon>Eukaryota</taxon>
        <taxon>Viridiplantae</taxon>
        <taxon>Streptophyta</taxon>
        <taxon>Embryophyta</taxon>
        <taxon>Tracheophyta</taxon>
        <taxon>Spermatophyta</taxon>
        <taxon>Magnoliopsida</taxon>
        <taxon>Ranunculales</taxon>
        <taxon>Papaveraceae</taxon>
        <taxon>Papaveroideae</taxon>
        <taxon>Papaver</taxon>
    </lineage>
</organism>
<proteinExistence type="predicted"/>
<evidence type="ECO:0000256" key="2">
    <source>
        <dbReference type="ARBA" id="ARBA00022737"/>
    </source>
</evidence>
<dbReference type="PROSITE" id="PS50294">
    <property type="entry name" value="WD_REPEATS_REGION"/>
    <property type="match status" value="1"/>
</dbReference>
<dbReference type="PROSITE" id="PS50082">
    <property type="entry name" value="WD_REPEATS_2"/>
    <property type="match status" value="3"/>
</dbReference>
<feature type="repeat" description="WD" evidence="3">
    <location>
        <begin position="113"/>
        <end position="155"/>
    </location>
</feature>
<dbReference type="Gene3D" id="2.130.10.10">
    <property type="entry name" value="YVTN repeat-like/Quinoprotein amine dehydrogenase"/>
    <property type="match status" value="1"/>
</dbReference>
<reference evidence="4" key="1">
    <citation type="submission" date="2022-04" db="EMBL/GenBank/DDBJ databases">
        <title>A functionally conserved STORR gene fusion in Papaver species that diverged 16.8 million years ago.</title>
        <authorList>
            <person name="Catania T."/>
        </authorList>
    </citation>
    <scope>NUCLEOTIDE SEQUENCE</scope>
    <source>
        <strain evidence="4">S-188037</strain>
    </source>
</reference>
<dbReference type="InterPro" id="IPR019775">
    <property type="entry name" value="WD40_repeat_CS"/>
</dbReference>
<dbReference type="PANTHER" id="PTHR19857:SF8">
    <property type="entry name" value="ANGIO-ASSOCIATED MIGRATORY CELL PROTEIN"/>
    <property type="match status" value="1"/>
</dbReference>
<comment type="caution">
    <text evidence="4">The sequence shown here is derived from an EMBL/GenBank/DDBJ whole genome shotgun (WGS) entry which is preliminary data.</text>
</comment>
<dbReference type="InterPro" id="IPR020472">
    <property type="entry name" value="WD40_PAC1"/>
</dbReference>
<evidence type="ECO:0000256" key="1">
    <source>
        <dbReference type="ARBA" id="ARBA00022574"/>
    </source>
</evidence>
<evidence type="ECO:0000256" key="3">
    <source>
        <dbReference type="PROSITE-ProRule" id="PRU00221"/>
    </source>
</evidence>
<dbReference type="EMBL" id="JAJJMB010016582">
    <property type="protein sequence ID" value="KAI3846101.1"/>
    <property type="molecule type" value="Genomic_DNA"/>
</dbReference>
<dbReference type="SMART" id="SM00320">
    <property type="entry name" value="WD40"/>
    <property type="match status" value="4"/>
</dbReference>
<dbReference type="InterPro" id="IPR015943">
    <property type="entry name" value="WD40/YVTN_repeat-like_dom_sf"/>
</dbReference>
<accession>A0AAD4RYY7</accession>
<evidence type="ECO:0000313" key="4">
    <source>
        <dbReference type="EMBL" id="KAI3846101.1"/>
    </source>
</evidence>